<dbReference type="PRINTS" id="PR00081">
    <property type="entry name" value="GDHRDH"/>
</dbReference>
<dbReference type="InterPro" id="IPR036291">
    <property type="entry name" value="NAD(P)-bd_dom_sf"/>
</dbReference>
<evidence type="ECO:0000256" key="3">
    <source>
        <dbReference type="RuleBase" id="RU000363"/>
    </source>
</evidence>
<evidence type="ECO:0000313" key="4">
    <source>
        <dbReference type="Ensembl" id="ENSGACP00000067356.1"/>
    </source>
</evidence>
<dbReference type="Proteomes" id="UP000007635">
    <property type="component" value="Chromosome XI"/>
</dbReference>
<keyword evidence="5" id="KW-1185">Reference proteome</keyword>
<sequence length="413" mass="46445">MAMQKPLQRINPSFYLTHPTLLRKFSVICYAQQVNPQECVTKRLFTPIDCHRETAPSPFFSQSAKCQHSTQRGRSQESRVHTLLIAAVTGHDRFLCSVWVKVQMEITNVSCKPTGVVIAGNSDPHVGLRHGLIATMRDLKKKDKLLEAAGDVYGKTLMLLPLDVCSDESVKQCINNVKDRHIDILINNAGVGLLGPLESISIEEMKRVFETNFFGVVRMIKEVMPDMKKRRSGHIVVMSSVMGLQGVVFNDVYTASKFAMEGFCESMAVQLMKFNIRLSMIEPGPVHTEFETKMMEDVAKMEYPGVDADTVRYFKDVYLPSSTDIFEAMGQTPEDIAKCTKKVIESNSPRFRNLTNSLYTPIVALKYADETGGLSVNTFYNLLFNFGPLMHITMSILKCLTCSCLRRRTVSPN</sequence>
<name>A0AAQ4RU76_GASAC</name>
<dbReference type="InterPro" id="IPR020904">
    <property type="entry name" value="Sc_DH/Rdtase_CS"/>
</dbReference>
<protein>
    <submittedName>
        <fullName evidence="4">Retinol dehydrogenase 8a</fullName>
    </submittedName>
</protein>
<evidence type="ECO:0000256" key="2">
    <source>
        <dbReference type="ARBA" id="ARBA00023002"/>
    </source>
</evidence>
<accession>A0AAQ4RU76</accession>
<reference evidence="4 5" key="1">
    <citation type="journal article" date="2021" name="G3 (Bethesda)">
        <title>Improved contiguity of the threespine stickleback genome using long-read sequencing.</title>
        <authorList>
            <person name="Nath S."/>
            <person name="Shaw D.E."/>
            <person name="White M.A."/>
        </authorList>
    </citation>
    <scope>NUCLEOTIDE SEQUENCE [LARGE SCALE GENOMIC DNA]</scope>
    <source>
        <strain evidence="4 5">Lake Benthic</strain>
    </source>
</reference>
<reference evidence="4" key="3">
    <citation type="submission" date="2025-09" db="UniProtKB">
        <authorList>
            <consortium name="Ensembl"/>
        </authorList>
    </citation>
    <scope>IDENTIFICATION</scope>
</reference>
<dbReference type="InterPro" id="IPR002347">
    <property type="entry name" value="SDR_fam"/>
</dbReference>
<dbReference type="GO" id="GO:0005829">
    <property type="term" value="C:cytosol"/>
    <property type="evidence" value="ECO:0007669"/>
    <property type="project" value="TreeGrafter"/>
</dbReference>
<dbReference type="PANTHER" id="PTHR43391">
    <property type="entry name" value="RETINOL DEHYDROGENASE-RELATED"/>
    <property type="match status" value="1"/>
</dbReference>
<dbReference type="SUPFAM" id="SSF51735">
    <property type="entry name" value="NAD(P)-binding Rossmann-fold domains"/>
    <property type="match status" value="1"/>
</dbReference>
<organism evidence="4 5">
    <name type="scientific">Gasterosteus aculeatus aculeatus</name>
    <name type="common">three-spined stickleback</name>
    <dbReference type="NCBI Taxonomy" id="481459"/>
    <lineage>
        <taxon>Eukaryota</taxon>
        <taxon>Metazoa</taxon>
        <taxon>Chordata</taxon>
        <taxon>Craniata</taxon>
        <taxon>Vertebrata</taxon>
        <taxon>Euteleostomi</taxon>
        <taxon>Actinopterygii</taxon>
        <taxon>Neopterygii</taxon>
        <taxon>Teleostei</taxon>
        <taxon>Neoteleostei</taxon>
        <taxon>Acanthomorphata</taxon>
        <taxon>Eupercaria</taxon>
        <taxon>Perciformes</taxon>
        <taxon>Cottioidei</taxon>
        <taxon>Gasterosteales</taxon>
        <taxon>Gasterosteidae</taxon>
        <taxon>Gasterosteus</taxon>
    </lineage>
</organism>
<keyword evidence="2" id="KW-0560">Oxidoreductase</keyword>
<dbReference type="AlphaFoldDB" id="A0AAQ4RU76"/>
<comment type="similarity">
    <text evidence="1 3">Belongs to the short-chain dehydrogenases/reductases (SDR) family.</text>
</comment>
<dbReference type="GO" id="GO:0042572">
    <property type="term" value="P:retinol metabolic process"/>
    <property type="evidence" value="ECO:0007669"/>
    <property type="project" value="TreeGrafter"/>
</dbReference>
<reference evidence="4" key="2">
    <citation type="submission" date="2025-08" db="UniProtKB">
        <authorList>
            <consortium name="Ensembl"/>
        </authorList>
    </citation>
    <scope>IDENTIFICATION</scope>
</reference>
<proteinExistence type="inferred from homology"/>
<dbReference type="PANTHER" id="PTHR43391:SF8">
    <property type="entry name" value="RETINOL DEHYDROGENASE 8"/>
    <property type="match status" value="1"/>
</dbReference>
<dbReference type="PRINTS" id="PR00080">
    <property type="entry name" value="SDRFAMILY"/>
</dbReference>
<dbReference type="PROSITE" id="PS00061">
    <property type="entry name" value="ADH_SHORT"/>
    <property type="match status" value="1"/>
</dbReference>
<dbReference type="Pfam" id="PF00106">
    <property type="entry name" value="adh_short"/>
    <property type="match status" value="1"/>
</dbReference>
<dbReference type="GO" id="GO:0004745">
    <property type="term" value="F:all-trans-retinol dehydrogenase (NAD+) activity"/>
    <property type="evidence" value="ECO:0007669"/>
    <property type="project" value="TreeGrafter"/>
</dbReference>
<evidence type="ECO:0000256" key="1">
    <source>
        <dbReference type="ARBA" id="ARBA00006484"/>
    </source>
</evidence>
<evidence type="ECO:0000313" key="5">
    <source>
        <dbReference type="Proteomes" id="UP000007635"/>
    </source>
</evidence>
<dbReference type="GeneTree" id="ENSGT00940000155412"/>
<dbReference type="Gene3D" id="3.40.50.720">
    <property type="entry name" value="NAD(P)-binding Rossmann-like Domain"/>
    <property type="match status" value="1"/>
</dbReference>
<dbReference type="Ensembl" id="ENSGACT00000076368.1">
    <property type="protein sequence ID" value="ENSGACP00000067356.1"/>
    <property type="gene ID" value="ENSGACG00000009914.2"/>
</dbReference>